<sequence length="552" mass="63124">MQSIINTAADTLVGINEIKDIYIHTYRKQQQLTLAITLSTTIEQLSSESKQLCRERNFSVGEYNSSVIVELPYNANKEGYGDDLDSMSNRSLKVWSEQLVQGLLQLNKKYLMDSQLINFYWCSAHHQYSLGSNVKKIIKLSSSTGNILSELNLDNGAVLALCEHALIYLNGKTKETILHDTIEKLSDSTDSLVISSQQRKYEFCIGESDKNPANPAYFESLYGMTRPDKSLIIKKKEDIPKDKSIEFYLELFRRYYTPGERDSSKVNIAYEIAKVGMNHHPQSIRLLDFSTRTFFLTGNVEAQYQYFKICAQTHTGLDSVTWNNLIANTINSVVILGDLAEMNMFYQLHYHPQQESAPRCYYHNMACLITLLGQHSEFEPCMENAIVNQETAAAIIGENDFDSIRESEAYQRILAKAIQQDEDRGDNDVREPDVHSVYDYTELYRLNEFHSIGRIAQKRNSEANSFLRQLALEQFINDNDRQTAFFLLIALGGKNNLDAARESHIIFGGSFRHHVMFGMSEILAVVKDKNEFESQLVTIMGDKAKRLFMHID</sequence>
<organism evidence="1">
    <name type="scientific">hydrothermal vent metagenome</name>
    <dbReference type="NCBI Taxonomy" id="652676"/>
    <lineage>
        <taxon>unclassified sequences</taxon>
        <taxon>metagenomes</taxon>
        <taxon>ecological metagenomes</taxon>
    </lineage>
</organism>
<dbReference type="AlphaFoldDB" id="A0A3B0YQF5"/>
<dbReference type="EMBL" id="UOFL01000170">
    <property type="protein sequence ID" value="VAW78930.1"/>
    <property type="molecule type" value="Genomic_DNA"/>
</dbReference>
<proteinExistence type="predicted"/>
<name>A0A3B0YQF5_9ZZZZ</name>
<protein>
    <submittedName>
        <fullName evidence="1">Uncharacterized protein</fullName>
    </submittedName>
</protein>
<reference evidence="1" key="1">
    <citation type="submission" date="2018-06" db="EMBL/GenBank/DDBJ databases">
        <authorList>
            <person name="Zhirakovskaya E."/>
        </authorList>
    </citation>
    <scope>NUCLEOTIDE SEQUENCE</scope>
</reference>
<accession>A0A3B0YQF5</accession>
<evidence type="ECO:0000313" key="1">
    <source>
        <dbReference type="EMBL" id="VAW78930.1"/>
    </source>
</evidence>
<gene>
    <name evidence="1" type="ORF">MNBD_GAMMA12-3231</name>
</gene>